<dbReference type="Proteomes" id="UP000724874">
    <property type="component" value="Unassembled WGS sequence"/>
</dbReference>
<sequence length="474" mass="54749">MSGILSLPQELLDCIIEEFTQQHPSVDEEAHKTILACTLVNKPFSSSARRFLSLDIAIHDEDYKNDFLRSTIKSSPGICDRLRSLRIYLSSPPPQPKEVEDLLTFLLANPVKLERLAIVLDGENYQVLPFYEKLNEGIRDTIFRVRDSSRIKMLRLRSVDTSTFEIAKFKGLQALILDLCTFDMGPKKHVKAEAFRTLETLQINQCLTSFSENLYLLSTGTGRKNAFCNLKTFRCVINEDDGLTLTRNFLRNFGGGINLESLDLIEKIPDESHWRSHNEARSEVFDLTHEIFLHNHYWRQPDDIDRFHLNYFQNLTRLKIQCTIPKDRKTLRRKISPRILLRPCLTDSTTLKSIHVSFNMPYPMIGSSLELLLFDNHDWRSLDTTLSDPTYYPSLHSFKITLCTRASVDCHHDAVEDVRRLSASPAFRFPRLRSLRSIIPNIEIAVEDVHRLTPISDLVAEMTDELRKMNTIIP</sequence>
<evidence type="ECO:0000313" key="1">
    <source>
        <dbReference type="EMBL" id="KAF8901867.1"/>
    </source>
</evidence>
<organism evidence="1 2">
    <name type="scientific">Gymnopilus junonius</name>
    <name type="common">Spectacular rustgill mushroom</name>
    <name type="synonym">Gymnopilus spectabilis subsp. junonius</name>
    <dbReference type="NCBI Taxonomy" id="109634"/>
    <lineage>
        <taxon>Eukaryota</taxon>
        <taxon>Fungi</taxon>
        <taxon>Dikarya</taxon>
        <taxon>Basidiomycota</taxon>
        <taxon>Agaricomycotina</taxon>
        <taxon>Agaricomycetes</taxon>
        <taxon>Agaricomycetidae</taxon>
        <taxon>Agaricales</taxon>
        <taxon>Agaricineae</taxon>
        <taxon>Hymenogastraceae</taxon>
        <taxon>Gymnopilus</taxon>
    </lineage>
</organism>
<evidence type="ECO:0000313" key="2">
    <source>
        <dbReference type="Proteomes" id="UP000724874"/>
    </source>
</evidence>
<protein>
    <submittedName>
        <fullName evidence="1">Uncharacterized protein</fullName>
    </submittedName>
</protein>
<dbReference type="EMBL" id="JADNYJ010000039">
    <property type="protein sequence ID" value="KAF8901867.1"/>
    <property type="molecule type" value="Genomic_DNA"/>
</dbReference>
<dbReference type="AlphaFoldDB" id="A0A9P5NRV2"/>
<reference evidence="1" key="1">
    <citation type="submission" date="2020-11" db="EMBL/GenBank/DDBJ databases">
        <authorList>
            <consortium name="DOE Joint Genome Institute"/>
            <person name="Ahrendt S."/>
            <person name="Riley R."/>
            <person name="Andreopoulos W."/>
            <person name="LaButti K."/>
            <person name="Pangilinan J."/>
            <person name="Ruiz-duenas F.J."/>
            <person name="Barrasa J.M."/>
            <person name="Sanchez-Garcia M."/>
            <person name="Camarero S."/>
            <person name="Miyauchi S."/>
            <person name="Serrano A."/>
            <person name="Linde D."/>
            <person name="Babiker R."/>
            <person name="Drula E."/>
            <person name="Ayuso-Fernandez I."/>
            <person name="Pacheco R."/>
            <person name="Padilla G."/>
            <person name="Ferreira P."/>
            <person name="Barriuso J."/>
            <person name="Kellner H."/>
            <person name="Castanera R."/>
            <person name="Alfaro M."/>
            <person name="Ramirez L."/>
            <person name="Pisabarro A.G."/>
            <person name="Kuo A."/>
            <person name="Tritt A."/>
            <person name="Lipzen A."/>
            <person name="He G."/>
            <person name="Yan M."/>
            <person name="Ng V."/>
            <person name="Cullen D."/>
            <person name="Martin F."/>
            <person name="Rosso M.-N."/>
            <person name="Henrissat B."/>
            <person name="Hibbett D."/>
            <person name="Martinez A.T."/>
            <person name="Grigoriev I.V."/>
        </authorList>
    </citation>
    <scope>NUCLEOTIDE SEQUENCE</scope>
    <source>
        <strain evidence="1">AH 44721</strain>
    </source>
</reference>
<name>A0A9P5NRV2_GYMJU</name>
<comment type="caution">
    <text evidence="1">The sequence shown here is derived from an EMBL/GenBank/DDBJ whole genome shotgun (WGS) entry which is preliminary data.</text>
</comment>
<dbReference type="OrthoDB" id="2933238at2759"/>
<keyword evidence="2" id="KW-1185">Reference proteome</keyword>
<proteinExistence type="predicted"/>
<gene>
    <name evidence="1" type="ORF">CPB84DRAFT_1776864</name>
</gene>
<accession>A0A9P5NRV2</accession>